<organism evidence="21 22">
    <name type="scientific">Armadillidium nasatum</name>
    <dbReference type="NCBI Taxonomy" id="96803"/>
    <lineage>
        <taxon>Eukaryota</taxon>
        <taxon>Metazoa</taxon>
        <taxon>Ecdysozoa</taxon>
        <taxon>Arthropoda</taxon>
        <taxon>Crustacea</taxon>
        <taxon>Multicrustacea</taxon>
        <taxon>Malacostraca</taxon>
        <taxon>Eumalacostraca</taxon>
        <taxon>Peracarida</taxon>
        <taxon>Isopoda</taxon>
        <taxon>Oniscidea</taxon>
        <taxon>Crinocheta</taxon>
        <taxon>Armadillidiidae</taxon>
        <taxon>Armadillidium</taxon>
    </lineage>
</organism>
<dbReference type="Gene3D" id="2.60.40.150">
    <property type="entry name" value="C2 domain"/>
    <property type="match status" value="2"/>
</dbReference>
<dbReference type="InterPro" id="IPR002035">
    <property type="entry name" value="VWF_A"/>
</dbReference>
<comment type="similarity">
    <text evidence="5">Belongs to the copine family.</text>
</comment>
<comment type="caution">
    <text evidence="21">The sequence shown here is derived from an EMBL/GenBank/DDBJ whole genome shotgun (WGS) entry which is preliminary data.</text>
</comment>
<evidence type="ECO:0000256" key="5">
    <source>
        <dbReference type="ARBA" id="ARBA00009048"/>
    </source>
</evidence>
<keyword evidence="13" id="KW-0472">Membrane</keyword>
<keyword evidence="14" id="KW-0539">Nucleus</keyword>
<dbReference type="GO" id="GO:0005737">
    <property type="term" value="C:cytoplasm"/>
    <property type="evidence" value="ECO:0007669"/>
    <property type="project" value="UniProtKB-SubCell"/>
</dbReference>
<dbReference type="SUPFAM" id="SSF49562">
    <property type="entry name" value="C2 domain (Calcium/lipid-binding domain, CaLB)"/>
    <property type="match status" value="2"/>
</dbReference>
<keyword evidence="8" id="KW-0597">Phosphoprotein</keyword>
<dbReference type="InterPro" id="IPR035892">
    <property type="entry name" value="C2_domain_sf"/>
</dbReference>
<evidence type="ECO:0000256" key="13">
    <source>
        <dbReference type="ARBA" id="ARBA00023136"/>
    </source>
</evidence>
<evidence type="ECO:0000256" key="10">
    <source>
        <dbReference type="ARBA" id="ARBA00022737"/>
    </source>
</evidence>
<dbReference type="Pfam" id="PF00168">
    <property type="entry name" value="C2"/>
    <property type="match status" value="2"/>
</dbReference>
<dbReference type="SMART" id="SM00239">
    <property type="entry name" value="C2"/>
    <property type="match status" value="2"/>
</dbReference>
<comment type="function">
    <text evidence="15">Calcium-dependent phospholipid-binding protein that plays a role in ERBB2-mediated tumor cell migration in response to growth factor heregulin stimulation.</text>
</comment>
<evidence type="ECO:0000256" key="6">
    <source>
        <dbReference type="ARBA" id="ARBA00022475"/>
    </source>
</evidence>
<keyword evidence="10" id="KW-0677">Repeat</keyword>
<dbReference type="InterPro" id="IPR045052">
    <property type="entry name" value="Copine"/>
</dbReference>
<dbReference type="PANTHER" id="PTHR10857:SF106">
    <property type="entry name" value="C2 DOMAIN-CONTAINING PROTEIN"/>
    <property type="match status" value="1"/>
</dbReference>
<dbReference type="InterPro" id="IPR010734">
    <property type="entry name" value="Copine_C"/>
</dbReference>
<evidence type="ECO:0000256" key="17">
    <source>
        <dbReference type="ARBA" id="ARBA00074834"/>
    </source>
</evidence>
<dbReference type="GO" id="GO:0032991">
    <property type="term" value="C:protein-containing complex"/>
    <property type="evidence" value="ECO:0007669"/>
    <property type="project" value="UniProtKB-ARBA"/>
</dbReference>
<evidence type="ECO:0000256" key="1">
    <source>
        <dbReference type="ARBA" id="ARBA00004123"/>
    </source>
</evidence>
<dbReference type="CDD" id="cd01459">
    <property type="entry name" value="vWA_copine_like"/>
    <property type="match status" value="1"/>
</dbReference>
<keyword evidence="6" id="KW-1003">Cell membrane</keyword>
<protein>
    <recommendedName>
        <fullName evidence="17">Copine-3</fullName>
    </recommendedName>
    <alternativeName>
        <fullName evidence="18">Copine III</fullName>
    </alternativeName>
</protein>
<evidence type="ECO:0000256" key="15">
    <source>
        <dbReference type="ARBA" id="ARBA00058857"/>
    </source>
</evidence>
<dbReference type="InterPro" id="IPR036465">
    <property type="entry name" value="vWFA_dom_sf"/>
</dbReference>
<evidence type="ECO:0000256" key="11">
    <source>
        <dbReference type="ARBA" id="ARBA00022837"/>
    </source>
</evidence>
<accession>A0A5N5SM90</accession>
<dbReference type="GO" id="GO:0005544">
    <property type="term" value="F:calcium-dependent phospholipid binding"/>
    <property type="evidence" value="ECO:0007669"/>
    <property type="project" value="InterPro"/>
</dbReference>
<dbReference type="Pfam" id="PF07002">
    <property type="entry name" value="Copine"/>
    <property type="match status" value="1"/>
</dbReference>
<sequence>MQNSFAPTYYETPVTKVELSVSAIIFKYKIHLKIFLALDIFSSHINLRDKDVMSKSDPLCVLYIKEQGQNSYHEIGRTELIPNCLNPQWVKKFEVDYRFEERQLLRFHVFDWDTKSSNTKDQDSLGHVDCSLGEIMSCQGSQYKKPLSIGGTLIISGEEVAGSNEIVTLNVSANNLDKKKFFGKSDPFLVLSRSLQDNAFIAVHKTEVIKKNLNPNWKPIVIPVRTLCGGDEDRPIKFECFHWKANGSHSLIGVFQTNLKTFKEGSGSQNVYTFINPKKQKKSGYIGSGKFILNSCSMHVEPTFLEYIKGGLELHFTVAVDFTASNGDPQRPNSLHYIQQGCDNQYSLAIKSVGEIIQDYDTDKMFPALGFGAQIPPDMLISHEFFLNGSTDNPYCQGLEGVLNAYNHSLHNVRLYGPTNFSPVIRHVSRFAQAFQDGSSYFILLIITDGIITDLNETKKTLVEVSRLPISIIIVGVGNEDFSAMQLLDGDEKRLSYEGRYAERDIVQFVEFRRHMSGGSSCNSKTLLAKDVLAEVPTQTYFKIRLEDYHILFLKA</sequence>
<evidence type="ECO:0000256" key="14">
    <source>
        <dbReference type="ARBA" id="ARBA00023242"/>
    </source>
</evidence>
<dbReference type="SUPFAM" id="SSF53300">
    <property type="entry name" value="vWA-like"/>
    <property type="match status" value="1"/>
</dbReference>
<dbReference type="GO" id="GO:0005925">
    <property type="term" value="C:focal adhesion"/>
    <property type="evidence" value="ECO:0007669"/>
    <property type="project" value="UniProtKB-SubCell"/>
</dbReference>
<feature type="domain" description="C2" evidence="19">
    <location>
        <begin position="149"/>
        <end position="272"/>
    </location>
</feature>
<dbReference type="InterPro" id="IPR000008">
    <property type="entry name" value="C2_dom"/>
</dbReference>
<evidence type="ECO:0000256" key="18">
    <source>
        <dbReference type="ARBA" id="ARBA00076171"/>
    </source>
</evidence>
<dbReference type="GO" id="GO:0046872">
    <property type="term" value="F:metal ion binding"/>
    <property type="evidence" value="ECO:0007669"/>
    <property type="project" value="UniProtKB-KW"/>
</dbReference>
<reference evidence="21 22" key="1">
    <citation type="journal article" date="2019" name="PLoS Biol.">
        <title>Sex chromosomes control vertical transmission of feminizing Wolbachia symbionts in an isopod.</title>
        <authorList>
            <person name="Becking T."/>
            <person name="Chebbi M.A."/>
            <person name="Giraud I."/>
            <person name="Moumen B."/>
            <person name="Laverre T."/>
            <person name="Caubet Y."/>
            <person name="Peccoud J."/>
            <person name="Gilbert C."/>
            <person name="Cordaux R."/>
        </authorList>
    </citation>
    <scope>NUCLEOTIDE SEQUENCE [LARGE SCALE GENOMIC DNA]</scope>
    <source>
        <strain evidence="21">ANa2</strain>
        <tissue evidence="21">Whole body excluding digestive tract and cuticle</tissue>
    </source>
</reference>
<dbReference type="AlphaFoldDB" id="A0A5N5SM90"/>
<dbReference type="GO" id="GO:0005886">
    <property type="term" value="C:plasma membrane"/>
    <property type="evidence" value="ECO:0007669"/>
    <property type="project" value="UniProtKB-SubCell"/>
</dbReference>
<keyword evidence="9" id="KW-0479">Metal-binding</keyword>
<evidence type="ECO:0000256" key="8">
    <source>
        <dbReference type="ARBA" id="ARBA00022553"/>
    </source>
</evidence>
<feature type="domain" description="C2" evidence="19">
    <location>
        <begin position="13"/>
        <end position="147"/>
    </location>
</feature>
<dbReference type="CDD" id="cd04047">
    <property type="entry name" value="C2B_Copine"/>
    <property type="match status" value="1"/>
</dbReference>
<dbReference type="EMBL" id="SEYY01022988">
    <property type="protein sequence ID" value="KAB7495153.1"/>
    <property type="molecule type" value="Genomic_DNA"/>
</dbReference>
<dbReference type="GO" id="GO:0071277">
    <property type="term" value="P:cellular response to calcium ion"/>
    <property type="evidence" value="ECO:0007669"/>
    <property type="project" value="UniProtKB-ARBA"/>
</dbReference>
<dbReference type="FunFam" id="2.60.40.150:FF:000042">
    <property type="entry name" value="Copine 3"/>
    <property type="match status" value="1"/>
</dbReference>
<dbReference type="PROSITE" id="PS50234">
    <property type="entry name" value="VWFA"/>
    <property type="match status" value="1"/>
</dbReference>
<dbReference type="SMART" id="SM00327">
    <property type="entry name" value="VWA"/>
    <property type="match status" value="1"/>
</dbReference>
<keyword evidence="12" id="KW-0965">Cell junction</keyword>
<feature type="domain" description="VWFA" evidence="20">
    <location>
        <begin position="315"/>
        <end position="516"/>
    </location>
</feature>
<dbReference type="GO" id="GO:0005634">
    <property type="term" value="C:nucleus"/>
    <property type="evidence" value="ECO:0007669"/>
    <property type="project" value="UniProtKB-SubCell"/>
</dbReference>
<dbReference type="FunFam" id="2.60.40.150:FF:000099">
    <property type="entry name" value="Copine 3"/>
    <property type="match status" value="1"/>
</dbReference>
<dbReference type="CDD" id="cd04048">
    <property type="entry name" value="C2A_Copine"/>
    <property type="match status" value="1"/>
</dbReference>
<keyword evidence="7" id="KW-0963">Cytoplasm</keyword>
<evidence type="ECO:0000256" key="12">
    <source>
        <dbReference type="ARBA" id="ARBA00022949"/>
    </source>
</evidence>
<gene>
    <name evidence="21" type="primary">CPNE8_1</name>
    <name evidence="21" type="ORF">Anas_06774</name>
</gene>
<evidence type="ECO:0000256" key="3">
    <source>
        <dbReference type="ARBA" id="ARBA00004246"/>
    </source>
</evidence>
<evidence type="ECO:0000313" key="21">
    <source>
        <dbReference type="EMBL" id="KAB7495153.1"/>
    </source>
</evidence>
<dbReference type="PANTHER" id="PTHR10857">
    <property type="entry name" value="COPINE"/>
    <property type="match status" value="1"/>
</dbReference>
<dbReference type="OrthoDB" id="5855668at2759"/>
<evidence type="ECO:0000256" key="2">
    <source>
        <dbReference type="ARBA" id="ARBA00004236"/>
    </source>
</evidence>
<dbReference type="Proteomes" id="UP000326759">
    <property type="component" value="Unassembled WGS sequence"/>
</dbReference>
<dbReference type="InterPro" id="IPR037768">
    <property type="entry name" value="C2B_Copine"/>
</dbReference>
<name>A0A5N5SM90_9CRUS</name>
<evidence type="ECO:0000256" key="16">
    <source>
        <dbReference type="ARBA" id="ARBA00065466"/>
    </source>
</evidence>
<evidence type="ECO:0000259" key="20">
    <source>
        <dbReference type="PROSITE" id="PS50234"/>
    </source>
</evidence>
<evidence type="ECO:0000313" key="22">
    <source>
        <dbReference type="Proteomes" id="UP000326759"/>
    </source>
</evidence>
<evidence type="ECO:0000259" key="19">
    <source>
        <dbReference type="PROSITE" id="PS50004"/>
    </source>
</evidence>
<keyword evidence="11" id="KW-0106">Calcium</keyword>
<keyword evidence="22" id="KW-1185">Reference proteome</keyword>
<evidence type="ECO:0000256" key="7">
    <source>
        <dbReference type="ARBA" id="ARBA00022490"/>
    </source>
</evidence>
<comment type="subunit">
    <text evidence="16">Monomer. Interacts with ERBB2 (preferentially with the tyrosine phosphorylated form); this interaction occurs at the cell membrane and is increased in a growth factor heregulin-dependent manner. Interacts with SHC1; this interaction may mediate the binding of CPNE3 with ERBB2. Interacts with RACK1.</text>
</comment>
<comment type="subcellular location">
    <subcellularLocation>
        <location evidence="3">Cell junction</location>
        <location evidence="3">Focal adhesion</location>
    </subcellularLocation>
    <subcellularLocation>
        <location evidence="2">Cell membrane</location>
    </subcellularLocation>
    <subcellularLocation>
        <location evidence="4">Cytoplasm</location>
    </subcellularLocation>
    <subcellularLocation>
        <location evidence="1">Nucleus</location>
    </subcellularLocation>
</comment>
<proteinExistence type="inferred from homology"/>
<evidence type="ECO:0000256" key="4">
    <source>
        <dbReference type="ARBA" id="ARBA00004496"/>
    </source>
</evidence>
<evidence type="ECO:0000256" key="9">
    <source>
        <dbReference type="ARBA" id="ARBA00022723"/>
    </source>
</evidence>
<dbReference type="PROSITE" id="PS50004">
    <property type="entry name" value="C2"/>
    <property type="match status" value="2"/>
</dbReference>